<dbReference type="AlphaFoldDB" id="A0A3B3RRR8"/>
<dbReference type="Ensembl" id="ENSPKIT00000001818.1">
    <property type="protein sequence ID" value="ENSPKIP00000021189.1"/>
    <property type="gene ID" value="ENSPKIG00000005689.1"/>
</dbReference>
<comment type="subcellular location">
    <subcellularLocation>
        <location evidence="1">Secreted</location>
    </subcellularLocation>
</comment>
<keyword evidence="5" id="KW-0175">Coiled coil</keyword>
<dbReference type="PANTHER" id="PTHR47221:SF5">
    <property type="entry name" value="FIBRINOGEN C-TERMINAL DOMAIN-CONTAINING PROTEIN"/>
    <property type="match status" value="1"/>
</dbReference>
<evidence type="ECO:0000256" key="3">
    <source>
        <dbReference type="ARBA" id="ARBA00023157"/>
    </source>
</evidence>
<accession>A0A3B3RRR8</accession>
<dbReference type="FunFam" id="3.90.215.10:FF:000001">
    <property type="entry name" value="Tenascin isoform 1"/>
    <property type="match status" value="1"/>
</dbReference>
<dbReference type="GO" id="GO:0005577">
    <property type="term" value="C:fibrinogen complex"/>
    <property type="evidence" value="ECO:0007669"/>
    <property type="project" value="TreeGrafter"/>
</dbReference>
<feature type="chain" id="PRO_5017219393" evidence="6">
    <location>
        <begin position="28"/>
        <end position="425"/>
    </location>
</feature>
<dbReference type="PROSITE" id="PS00514">
    <property type="entry name" value="FIBRINOGEN_C_1"/>
    <property type="match status" value="1"/>
</dbReference>
<dbReference type="RefSeq" id="XP_072559281.1">
    <property type="nucleotide sequence ID" value="XM_072703180.1"/>
</dbReference>
<dbReference type="RefSeq" id="XP_023662671.1">
    <property type="nucleotide sequence ID" value="XM_023806903.2"/>
</dbReference>
<evidence type="ECO:0000256" key="2">
    <source>
        <dbReference type="ARBA" id="ARBA00022525"/>
    </source>
</evidence>
<dbReference type="KEGG" id="pki:111841280"/>
<evidence type="ECO:0000313" key="9">
    <source>
        <dbReference type="Proteomes" id="UP000261540"/>
    </source>
</evidence>
<dbReference type="GO" id="GO:0070527">
    <property type="term" value="P:platelet aggregation"/>
    <property type="evidence" value="ECO:0007669"/>
    <property type="project" value="TreeGrafter"/>
</dbReference>
<dbReference type="GO" id="GO:0030674">
    <property type="term" value="F:protein-macromolecule adaptor activity"/>
    <property type="evidence" value="ECO:0007669"/>
    <property type="project" value="TreeGrafter"/>
</dbReference>
<keyword evidence="4" id="KW-0325">Glycoprotein</keyword>
<organism evidence="8 9">
    <name type="scientific">Paramormyrops kingsleyae</name>
    <dbReference type="NCBI Taxonomy" id="1676925"/>
    <lineage>
        <taxon>Eukaryota</taxon>
        <taxon>Metazoa</taxon>
        <taxon>Chordata</taxon>
        <taxon>Craniata</taxon>
        <taxon>Vertebrata</taxon>
        <taxon>Euteleostomi</taxon>
        <taxon>Actinopterygii</taxon>
        <taxon>Neopterygii</taxon>
        <taxon>Teleostei</taxon>
        <taxon>Osteoglossocephala</taxon>
        <taxon>Osteoglossomorpha</taxon>
        <taxon>Osteoglossiformes</taxon>
        <taxon>Mormyridae</taxon>
        <taxon>Paramormyrops</taxon>
    </lineage>
</organism>
<dbReference type="GO" id="GO:0072377">
    <property type="term" value="P:blood coagulation, common pathway"/>
    <property type="evidence" value="ECO:0007669"/>
    <property type="project" value="TreeGrafter"/>
</dbReference>
<dbReference type="SUPFAM" id="SSF56496">
    <property type="entry name" value="Fibrinogen C-terminal domain-like"/>
    <property type="match status" value="1"/>
</dbReference>
<evidence type="ECO:0000256" key="1">
    <source>
        <dbReference type="ARBA" id="ARBA00004613"/>
    </source>
</evidence>
<dbReference type="InterPro" id="IPR020837">
    <property type="entry name" value="Fibrinogen_CS"/>
</dbReference>
<feature type="signal peptide" evidence="6">
    <location>
        <begin position="1"/>
        <end position="27"/>
    </location>
</feature>
<evidence type="ECO:0000259" key="7">
    <source>
        <dbReference type="PROSITE" id="PS51406"/>
    </source>
</evidence>
<reference evidence="8" key="2">
    <citation type="submission" date="2025-09" db="UniProtKB">
        <authorList>
            <consortium name="Ensembl"/>
        </authorList>
    </citation>
    <scope>IDENTIFICATION</scope>
</reference>
<dbReference type="GO" id="GO:0005201">
    <property type="term" value="F:extracellular matrix structural constituent"/>
    <property type="evidence" value="ECO:0007669"/>
    <property type="project" value="TreeGrafter"/>
</dbReference>
<dbReference type="InterPro" id="IPR014716">
    <property type="entry name" value="Fibrinogen_a/b/g_C_1"/>
</dbReference>
<dbReference type="InterPro" id="IPR036056">
    <property type="entry name" value="Fibrinogen-like_C"/>
</dbReference>
<evidence type="ECO:0000256" key="6">
    <source>
        <dbReference type="SAM" id="SignalP"/>
    </source>
</evidence>
<dbReference type="Pfam" id="PF00147">
    <property type="entry name" value="Fibrinogen_C"/>
    <property type="match status" value="1"/>
</dbReference>
<keyword evidence="6" id="KW-0732">Signal</keyword>
<dbReference type="Gene3D" id="3.90.215.10">
    <property type="entry name" value="Gamma Fibrinogen, chain A, domain 1"/>
    <property type="match status" value="1"/>
</dbReference>
<dbReference type="InterPro" id="IPR037579">
    <property type="entry name" value="FIB_ANG-like"/>
</dbReference>
<keyword evidence="2" id="KW-0964">Secreted</keyword>
<keyword evidence="9" id="KW-1185">Reference proteome</keyword>
<dbReference type="PROSITE" id="PS51406">
    <property type="entry name" value="FIBRINOGEN_C_2"/>
    <property type="match status" value="1"/>
</dbReference>
<dbReference type="GeneID" id="111841280"/>
<dbReference type="Proteomes" id="UP000261540">
    <property type="component" value="Unplaced"/>
</dbReference>
<evidence type="ECO:0000256" key="5">
    <source>
        <dbReference type="SAM" id="Coils"/>
    </source>
</evidence>
<name>A0A3B3RRR8_9TELE</name>
<dbReference type="CDD" id="cd00087">
    <property type="entry name" value="FReD"/>
    <property type="match status" value="1"/>
</dbReference>
<dbReference type="GO" id="GO:0042730">
    <property type="term" value="P:fibrinolysis"/>
    <property type="evidence" value="ECO:0007669"/>
    <property type="project" value="TreeGrafter"/>
</dbReference>
<dbReference type="InterPro" id="IPR002181">
    <property type="entry name" value="Fibrinogen_a/b/g_C_dom"/>
</dbReference>
<dbReference type="SMART" id="SM00186">
    <property type="entry name" value="FBG"/>
    <property type="match status" value="1"/>
</dbReference>
<dbReference type="RefSeq" id="XP_023662670.1">
    <property type="nucleotide sequence ID" value="XM_023806902.2"/>
</dbReference>
<dbReference type="GO" id="GO:0034116">
    <property type="term" value="P:positive regulation of heterotypic cell-cell adhesion"/>
    <property type="evidence" value="ECO:0007669"/>
    <property type="project" value="TreeGrafter"/>
</dbReference>
<evidence type="ECO:0000313" key="8">
    <source>
        <dbReference type="Ensembl" id="ENSPKIP00000021189.1"/>
    </source>
</evidence>
<keyword evidence="3" id="KW-1015">Disulfide bond</keyword>
<evidence type="ECO:0000256" key="4">
    <source>
        <dbReference type="ARBA" id="ARBA00023180"/>
    </source>
</evidence>
<feature type="domain" description="Fibrinogen C-terminal" evidence="7">
    <location>
        <begin position="196"/>
        <end position="418"/>
    </location>
</feature>
<dbReference type="NCBIfam" id="NF040941">
    <property type="entry name" value="GGGWT_bact"/>
    <property type="match status" value="1"/>
</dbReference>
<dbReference type="STRING" id="1676925.ENSPKIP00000021189"/>
<dbReference type="PANTHER" id="PTHR47221">
    <property type="entry name" value="FIBRINOGEN ALPHA CHAIN"/>
    <property type="match status" value="1"/>
</dbReference>
<dbReference type="GeneTree" id="ENSGT00940000164041"/>
<proteinExistence type="predicted"/>
<feature type="coiled-coil region" evidence="5">
    <location>
        <begin position="74"/>
        <end position="136"/>
    </location>
</feature>
<sequence length="425" mass="48067">MPPLAPLLLQSTAILAIWSGRPTGGAGDMGLQESPPCSQHGNRVLPGGQCGITAVPTQWGERRCPDVFRCTEEAQRWRRENEQRKQQVLALKETVSELQEELRHHRHRVKVLELQNEEKNGLNSSLEQQLQDAERHGAEAGGTLRLQGVLVHDMQVQLHNLATLVEKARRNPGCMVNVVRGSELLSAHEALHPDVRQVRSCPMDCASVYHDGVRRSGVYTVVPSMGAWPVEVFCDMDTAGGGWTVIQRRQDGAVSFQRGWQEYKLGFGDLHSDFWLGNEHIHTLSRQGSYTLRIQLEDWSSGRKHATYESFSLDGEETQYRLHVSGFSGTVKDSFGWYHNKHTFSTPDMGNICAQISRGGWWYHRCFLSNLNGVYYKGGAYTPRGKRPPGPDGIVWYSWKDSDYYSLKKVSMMIRPRAFRPRPSP</sequence>
<dbReference type="CDD" id="cd14686">
    <property type="entry name" value="bZIP"/>
    <property type="match status" value="1"/>
</dbReference>
<dbReference type="OrthoDB" id="7871457at2759"/>
<reference evidence="8" key="1">
    <citation type="submission" date="2025-08" db="UniProtKB">
        <authorList>
            <consortium name="Ensembl"/>
        </authorList>
    </citation>
    <scope>IDENTIFICATION</scope>
</reference>
<protein>
    <submittedName>
        <fullName evidence="8">Si:ch211-203k16.3</fullName>
    </submittedName>
</protein>